<keyword evidence="1" id="KW-0732">Signal</keyword>
<dbReference type="PANTHER" id="PTHR35841:SF1">
    <property type="entry name" value="PHOSPHONATES-BINDING PERIPLASMIC PROTEIN"/>
    <property type="match status" value="1"/>
</dbReference>
<evidence type="ECO:0000313" key="3">
    <source>
        <dbReference type="Proteomes" id="UP000094795"/>
    </source>
</evidence>
<organism evidence="2 3">
    <name type="scientific">Hoeflea olei</name>
    <dbReference type="NCBI Taxonomy" id="1480615"/>
    <lineage>
        <taxon>Bacteria</taxon>
        <taxon>Pseudomonadati</taxon>
        <taxon>Pseudomonadota</taxon>
        <taxon>Alphaproteobacteria</taxon>
        <taxon>Hyphomicrobiales</taxon>
        <taxon>Rhizobiaceae</taxon>
        <taxon>Hoeflea</taxon>
    </lineage>
</organism>
<dbReference type="RefSeq" id="WP_066177479.1">
    <property type="nucleotide sequence ID" value="NZ_LQZT01000011.1"/>
</dbReference>
<dbReference type="EMBL" id="LQZT01000011">
    <property type="protein sequence ID" value="OCW58065.1"/>
    <property type="molecule type" value="Genomic_DNA"/>
</dbReference>
<sequence length="314" mass="32667">MLATMRAAPFAGILRLLLGAGAALAVLAAAPARADYRDSVPVLRIGLVDARLAATDPAKLAAVSAAFTSALGLPVEIVRMGSYAALIDAHASGRVGYAIHSTRSYAATDAVCGCIRAFRTPVAADGSTGFRSVLVVRDSVTAPVSDLRIGYSREESVSGFVIPQQAIATGGLAMPHLVRAGSVSSVIAMYDAGDIDGFFAWIPDRPGDAGSDISQLFGGWPGRGAEKADPLRMLWSSQRIPYGPHAVHRSLPDDLVEALGAFLDEMPQTAPGLLDIFEPVYGGGYVAPDPEDFRNVRSLVAPVAGTDRAALPGR</sequence>
<proteinExistence type="predicted"/>
<protein>
    <recommendedName>
        <fullName evidence="4">Phosphonate ABC transporter substrate-binding protein</fullName>
    </recommendedName>
</protein>
<dbReference type="AlphaFoldDB" id="A0A1C1YX62"/>
<name>A0A1C1YX62_9HYPH</name>
<evidence type="ECO:0008006" key="4">
    <source>
        <dbReference type="Google" id="ProtNLM"/>
    </source>
</evidence>
<reference evidence="2 3" key="1">
    <citation type="submission" date="2015-12" db="EMBL/GenBank/DDBJ databases">
        <authorList>
            <person name="Shamseldin A."/>
            <person name="Moawad H."/>
            <person name="Abd El-Rahim W.M."/>
            <person name="Sadowsky M.J."/>
        </authorList>
    </citation>
    <scope>NUCLEOTIDE SEQUENCE [LARGE SCALE GENOMIC DNA]</scope>
    <source>
        <strain evidence="2 3">JC234</strain>
    </source>
</reference>
<evidence type="ECO:0000256" key="1">
    <source>
        <dbReference type="SAM" id="SignalP"/>
    </source>
</evidence>
<comment type="caution">
    <text evidence="2">The sequence shown here is derived from an EMBL/GenBank/DDBJ whole genome shotgun (WGS) entry which is preliminary data.</text>
</comment>
<dbReference type="OrthoDB" id="7672583at2"/>
<feature type="signal peptide" evidence="1">
    <location>
        <begin position="1"/>
        <end position="34"/>
    </location>
</feature>
<keyword evidence="3" id="KW-1185">Reference proteome</keyword>
<evidence type="ECO:0000313" key="2">
    <source>
        <dbReference type="EMBL" id="OCW58065.1"/>
    </source>
</evidence>
<dbReference type="PANTHER" id="PTHR35841">
    <property type="entry name" value="PHOSPHONATES-BINDING PERIPLASMIC PROTEIN"/>
    <property type="match status" value="1"/>
</dbReference>
<feature type="chain" id="PRO_5008656446" description="Phosphonate ABC transporter substrate-binding protein" evidence="1">
    <location>
        <begin position="35"/>
        <end position="314"/>
    </location>
</feature>
<dbReference type="Gene3D" id="3.40.190.10">
    <property type="entry name" value="Periplasmic binding protein-like II"/>
    <property type="match status" value="2"/>
</dbReference>
<dbReference type="SUPFAM" id="SSF53850">
    <property type="entry name" value="Periplasmic binding protein-like II"/>
    <property type="match status" value="1"/>
</dbReference>
<dbReference type="STRING" id="1480615.AWJ14_01495"/>
<dbReference type="Pfam" id="PF12974">
    <property type="entry name" value="Phosphonate-bd"/>
    <property type="match status" value="1"/>
</dbReference>
<accession>A0A1C1YX62</accession>
<gene>
    <name evidence="2" type="ORF">AWJ14_01495</name>
</gene>
<dbReference type="Proteomes" id="UP000094795">
    <property type="component" value="Unassembled WGS sequence"/>
</dbReference>